<evidence type="ECO:0000313" key="4">
    <source>
        <dbReference type="Proteomes" id="UP000663855"/>
    </source>
</evidence>
<dbReference type="Proteomes" id="UP000663834">
    <property type="component" value="Unassembled WGS sequence"/>
</dbReference>
<dbReference type="OrthoDB" id="10000281at2759"/>
<dbReference type="Proteomes" id="UP000676336">
    <property type="component" value="Unassembled WGS sequence"/>
</dbReference>
<dbReference type="EMBL" id="CAJNOW010015267">
    <property type="protein sequence ID" value="CAF1640254.1"/>
    <property type="molecule type" value="Genomic_DNA"/>
</dbReference>
<name>A0A814KZF4_9BILA</name>
<dbReference type="Proteomes" id="UP000663855">
    <property type="component" value="Unassembled WGS sequence"/>
</dbReference>
<evidence type="ECO:0000313" key="2">
    <source>
        <dbReference type="EMBL" id="CAF1640254.1"/>
    </source>
</evidence>
<organism evidence="1 4">
    <name type="scientific">Rotaria magnacalcarata</name>
    <dbReference type="NCBI Taxonomy" id="392030"/>
    <lineage>
        <taxon>Eukaryota</taxon>
        <taxon>Metazoa</taxon>
        <taxon>Spiralia</taxon>
        <taxon>Gnathifera</taxon>
        <taxon>Rotifera</taxon>
        <taxon>Eurotatoria</taxon>
        <taxon>Bdelloidea</taxon>
        <taxon>Philodinida</taxon>
        <taxon>Philodinidae</taxon>
        <taxon>Rotaria</taxon>
    </lineage>
</organism>
<comment type="caution">
    <text evidence="1">The sequence shown here is derived from an EMBL/GenBank/DDBJ whole genome shotgun (WGS) entry which is preliminary data.</text>
</comment>
<dbReference type="EMBL" id="CAJOBI010000051">
    <property type="protein sequence ID" value="CAF3788193.1"/>
    <property type="molecule type" value="Genomic_DNA"/>
</dbReference>
<proteinExistence type="predicted"/>
<sequence length="172" mass="20089">MNSNFANYLFNRFACHRKSDDSKHYQLGHLRKEDDSLVRLLFPFTQIKYYQTVYVGRIRLCTRTYAEGKVADDSNIIFIFDNVQYPGKIRSIFTIDDGEPHLLVAYIANLTPLTCEIDDTENFVYDNILFATTTKWSYVPIEVKAFVEKSIFFRSSAGISYFFRQPTLDHCS</sequence>
<reference evidence="1" key="1">
    <citation type="submission" date="2021-02" db="EMBL/GenBank/DDBJ databases">
        <authorList>
            <person name="Nowell W R."/>
        </authorList>
    </citation>
    <scope>NUCLEOTIDE SEQUENCE</scope>
</reference>
<accession>A0A814KZF4</accession>
<protein>
    <submittedName>
        <fullName evidence="1">Uncharacterized protein</fullName>
    </submittedName>
</protein>
<evidence type="ECO:0000313" key="3">
    <source>
        <dbReference type="EMBL" id="CAF3788193.1"/>
    </source>
</evidence>
<gene>
    <name evidence="1" type="ORF">CJN711_LOCUS5091</name>
    <name evidence="2" type="ORF">KQP761_LOCUS27926</name>
    <name evidence="3" type="ORF">SMN809_LOCUS487</name>
</gene>
<dbReference type="EMBL" id="CAJNOV010001315">
    <property type="protein sequence ID" value="CAF1058031.1"/>
    <property type="molecule type" value="Genomic_DNA"/>
</dbReference>
<dbReference type="AlphaFoldDB" id="A0A814KZF4"/>
<evidence type="ECO:0000313" key="1">
    <source>
        <dbReference type="EMBL" id="CAF1058031.1"/>
    </source>
</evidence>